<feature type="transmembrane region" description="Helical" evidence="7">
    <location>
        <begin position="129"/>
        <end position="149"/>
    </location>
</feature>
<keyword evidence="5 7" id="KW-1133">Transmembrane helix</keyword>
<accession>A0ABU1S8U9</accession>
<dbReference type="PANTHER" id="PTHR43386:SF1">
    <property type="entry name" value="D,D-DIPEPTIDE TRANSPORT SYSTEM PERMEASE PROTEIN DDPC-RELATED"/>
    <property type="match status" value="1"/>
</dbReference>
<name>A0ABU1S8U9_9MICO</name>
<dbReference type="Pfam" id="PF12911">
    <property type="entry name" value="OppC_N"/>
    <property type="match status" value="1"/>
</dbReference>
<sequence length="294" mass="31364">MTATTTTTTSRILSPRQRGLRRFLHNRLAVFGIVTIALFLVFCFLGPLMYPTDQIHTDLKNTMLPPGTAGHLLGTDDVGYDVLGRLMTGGQISILIGLAAGVLATVIGTLWGAIAGYVGGAVDAVMMRVVDAGIAIPATFLLLILSAIMRPSVPLMIVVIGLVSWLVPARLVRAESISLKSREYVLALRAMGGTHSRAVLRHIVPNTVGTIVVNATFQVADAILLVAYISFLGMGLQKPATDWGAMLTSGITYTYAGAWWLIFPAGFCIVLTVCAFNSIGDGLRDFFDVKGRNA</sequence>
<keyword evidence="3" id="KW-1003">Cell membrane</keyword>
<feature type="domain" description="ABC transmembrane type-1" evidence="8">
    <location>
        <begin position="90"/>
        <end position="280"/>
    </location>
</feature>
<dbReference type="Proteomes" id="UP001259347">
    <property type="component" value="Unassembled WGS sequence"/>
</dbReference>
<evidence type="ECO:0000256" key="6">
    <source>
        <dbReference type="ARBA" id="ARBA00023136"/>
    </source>
</evidence>
<dbReference type="Pfam" id="PF00528">
    <property type="entry name" value="BPD_transp_1"/>
    <property type="match status" value="1"/>
</dbReference>
<comment type="subcellular location">
    <subcellularLocation>
        <location evidence="1 7">Cell membrane</location>
        <topology evidence="1 7">Multi-pass membrane protein</topology>
    </subcellularLocation>
</comment>
<dbReference type="InterPro" id="IPR000515">
    <property type="entry name" value="MetI-like"/>
</dbReference>
<comment type="caution">
    <text evidence="9">The sequence shown here is derived from an EMBL/GenBank/DDBJ whole genome shotgun (WGS) entry which is preliminary data.</text>
</comment>
<evidence type="ECO:0000256" key="1">
    <source>
        <dbReference type="ARBA" id="ARBA00004651"/>
    </source>
</evidence>
<feature type="transmembrane region" description="Helical" evidence="7">
    <location>
        <begin position="28"/>
        <end position="50"/>
    </location>
</feature>
<evidence type="ECO:0000256" key="7">
    <source>
        <dbReference type="RuleBase" id="RU363032"/>
    </source>
</evidence>
<evidence type="ECO:0000256" key="4">
    <source>
        <dbReference type="ARBA" id="ARBA00022692"/>
    </source>
</evidence>
<dbReference type="EMBL" id="JAVDUM010000002">
    <property type="protein sequence ID" value="MDR6866036.1"/>
    <property type="molecule type" value="Genomic_DNA"/>
</dbReference>
<evidence type="ECO:0000256" key="3">
    <source>
        <dbReference type="ARBA" id="ARBA00022475"/>
    </source>
</evidence>
<evidence type="ECO:0000313" key="9">
    <source>
        <dbReference type="EMBL" id="MDR6866036.1"/>
    </source>
</evidence>
<organism evidence="9 10">
    <name type="scientific">Microbacterium resistens</name>
    <dbReference type="NCBI Taxonomy" id="156977"/>
    <lineage>
        <taxon>Bacteria</taxon>
        <taxon>Bacillati</taxon>
        <taxon>Actinomycetota</taxon>
        <taxon>Actinomycetes</taxon>
        <taxon>Micrococcales</taxon>
        <taxon>Microbacteriaceae</taxon>
        <taxon>Microbacterium</taxon>
    </lineage>
</organism>
<proteinExistence type="inferred from homology"/>
<evidence type="ECO:0000256" key="5">
    <source>
        <dbReference type="ARBA" id="ARBA00022989"/>
    </source>
</evidence>
<feature type="transmembrane region" description="Helical" evidence="7">
    <location>
        <begin position="92"/>
        <end position="117"/>
    </location>
</feature>
<evidence type="ECO:0000313" key="10">
    <source>
        <dbReference type="Proteomes" id="UP001259347"/>
    </source>
</evidence>
<gene>
    <name evidence="9" type="ORF">J2Y69_000621</name>
</gene>
<keyword evidence="2 7" id="KW-0813">Transport</keyword>
<evidence type="ECO:0000259" key="8">
    <source>
        <dbReference type="PROSITE" id="PS50928"/>
    </source>
</evidence>
<keyword evidence="6 7" id="KW-0472">Membrane</keyword>
<dbReference type="RefSeq" id="WP_310017433.1">
    <property type="nucleotide sequence ID" value="NZ_JAVDUM010000002.1"/>
</dbReference>
<feature type="transmembrane region" description="Helical" evidence="7">
    <location>
        <begin position="256"/>
        <end position="276"/>
    </location>
</feature>
<protein>
    <submittedName>
        <fullName evidence="9">Peptide/nickel transport system permease protein</fullName>
    </submittedName>
</protein>
<dbReference type="InterPro" id="IPR035906">
    <property type="entry name" value="MetI-like_sf"/>
</dbReference>
<comment type="similarity">
    <text evidence="7">Belongs to the binding-protein-dependent transport system permease family.</text>
</comment>
<dbReference type="Gene3D" id="1.10.3720.10">
    <property type="entry name" value="MetI-like"/>
    <property type="match status" value="1"/>
</dbReference>
<feature type="transmembrane region" description="Helical" evidence="7">
    <location>
        <begin position="155"/>
        <end position="172"/>
    </location>
</feature>
<dbReference type="PANTHER" id="PTHR43386">
    <property type="entry name" value="OLIGOPEPTIDE TRANSPORT SYSTEM PERMEASE PROTEIN APPC"/>
    <property type="match status" value="1"/>
</dbReference>
<dbReference type="InterPro" id="IPR025966">
    <property type="entry name" value="OppC_N"/>
</dbReference>
<reference evidence="9 10" key="1">
    <citation type="submission" date="2023-07" db="EMBL/GenBank/DDBJ databases">
        <title>Sorghum-associated microbial communities from plants grown in Nebraska, USA.</title>
        <authorList>
            <person name="Schachtman D."/>
        </authorList>
    </citation>
    <scope>NUCLEOTIDE SEQUENCE [LARGE SCALE GENOMIC DNA]</scope>
    <source>
        <strain evidence="9 10">2980</strain>
    </source>
</reference>
<keyword evidence="10" id="KW-1185">Reference proteome</keyword>
<dbReference type="CDD" id="cd06261">
    <property type="entry name" value="TM_PBP2"/>
    <property type="match status" value="1"/>
</dbReference>
<dbReference type="InterPro" id="IPR050366">
    <property type="entry name" value="BP-dependent_transpt_permease"/>
</dbReference>
<evidence type="ECO:0000256" key="2">
    <source>
        <dbReference type="ARBA" id="ARBA00022448"/>
    </source>
</evidence>
<dbReference type="SUPFAM" id="SSF161098">
    <property type="entry name" value="MetI-like"/>
    <property type="match status" value="1"/>
</dbReference>
<feature type="transmembrane region" description="Helical" evidence="7">
    <location>
        <begin position="211"/>
        <end position="236"/>
    </location>
</feature>
<keyword evidence="4 7" id="KW-0812">Transmembrane</keyword>
<dbReference type="PROSITE" id="PS50928">
    <property type="entry name" value="ABC_TM1"/>
    <property type="match status" value="1"/>
</dbReference>